<dbReference type="NCBIfam" id="TIGR00212">
    <property type="entry name" value="hemC"/>
    <property type="match status" value="1"/>
</dbReference>
<dbReference type="OrthoDB" id="9810298at2"/>
<dbReference type="GO" id="GO:0006782">
    <property type="term" value="P:protoporphyrinogen IX biosynthetic process"/>
    <property type="evidence" value="ECO:0007669"/>
    <property type="project" value="UniProtKB-UniRule"/>
</dbReference>
<protein>
    <recommendedName>
        <fullName evidence="8">Porphobilinogen deaminase</fullName>
        <shortName evidence="8">PBG</shortName>
        <ecNumber evidence="8">2.5.1.61</ecNumber>
    </recommendedName>
    <alternativeName>
        <fullName evidence="8">Hydroxymethylbilane synthase</fullName>
        <shortName evidence="8">HMBS</shortName>
    </alternativeName>
    <alternativeName>
        <fullName evidence="8">Pre-uroporphyrinogen synthase</fullName>
    </alternativeName>
</protein>
<dbReference type="HAMAP" id="MF_00260">
    <property type="entry name" value="Porphobil_deam"/>
    <property type="match status" value="1"/>
</dbReference>
<feature type="domain" description="Porphobilinogen deaminase C-terminal" evidence="10">
    <location>
        <begin position="225"/>
        <end position="293"/>
    </location>
</feature>
<gene>
    <name evidence="8" type="primary">hemC</name>
    <name evidence="11" type="ORF">D7V88_02820</name>
</gene>
<dbReference type="InterPro" id="IPR022417">
    <property type="entry name" value="Porphobilin_deaminase_N"/>
</dbReference>
<feature type="domain" description="Porphobilinogen deaminase N-terminal" evidence="9">
    <location>
        <begin position="4"/>
        <end position="211"/>
    </location>
</feature>
<evidence type="ECO:0000256" key="3">
    <source>
        <dbReference type="ARBA" id="ARBA00005638"/>
    </source>
</evidence>
<evidence type="ECO:0000256" key="6">
    <source>
        <dbReference type="ARBA" id="ARBA00023244"/>
    </source>
</evidence>
<keyword evidence="6 8" id="KW-0627">Porphyrin biosynthesis</keyword>
<dbReference type="InterPro" id="IPR036803">
    <property type="entry name" value="Porphobilinogen_deaminase_C_sf"/>
</dbReference>
<comment type="miscellaneous">
    <text evidence="8">The porphobilinogen subunits are added to the dipyrromethane group.</text>
</comment>
<name>A0A3A8JCJ4_9BACT</name>
<comment type="pathway">
    <text evidence="2">Porphyrin-containing compound metabolism; protoporphyrin-IX biosynthesis; coproporphyrinogen-III from 5-aminolevulinate: step 2/4.</text>
</comment>
<dbReference type="InterPro" id="IPR022419">
    <property type="entry name" value="Porphobilin_deaminase_cofac_BS"/>
</dbReference>
<evidence type="ECO:0000256" key="4">
    <source>
        <dbReference type="ARBA" id="ARBA00011245"/>
    </source>
</evidence>
<proteinExistence type="inferred from homology"/>
<dbReference type="Proteomes" id="UP000268094">
    <property type="component" value="Unassembled WGS sequence"/>
</dbReference>
<dbReference type="Pfam" id="PF01379">
    <property type="entry name" value="Porphobil_deam"/>
    <property type="match status" value="1"/>
</dbReference>
<dbReference type="PROSITE" id="PS00533">
    <property type="entry name" value="PORPHOBILINOGEN_DEAM"/>
    <property type="match status" value="1"/>
</dbReference>
<evidence type="ECO:0000259" key="10">
    <source>
        <dbReference type="Pfam" id="PF03900"/>
    </source>
</evidence>
<comment type="similarity">
    <text evidence="3 8">Belongs to the HMBS family.</text>
</comment>
<dbReference type="GO" id="GO:0004418">
    <property type="term" value="F:hydroxymethylbilane synthase activity"/>
    <property type="evidence" value="ECO:0007669"/>
    <property type="project" value="UniProtKB-UniRule"/>
</dbReference>
<evidence type="ECO:0000256" key="1">
    <source>
        <dbReference type="ARBA" id="ARBA00002869"/>
    </source>
</evidence>
<dbReference type="RefSeq" id="WP_120539023.1">
    <property type="nucleotide sequence ID" value="NZ_RAVZ01000009.1"/>
</dbReference>
<comment type="function">
    <text evidence="1 8">Tetrapolymerization of the monopyrrole PBG into the hydroxymethylbilane pre-uroporphyrinogen in several discrete steps.</text>
</comment>
<feature type="modified residue" description="S-(dipyrrolylmethanemethyl)cysteine" evidence="8">
    <location>
        <position position="240"/>
    </location>
</feature>
<dbReference type="EMBL" id="RAVZ01000009">
    <property type="protein sequence ID" value="RKG93399.1"/>
    <property type="molecule type" value="Genomic_DNA"/>
</dbReference>
<evidence type="ECO:0000256" key="5">
    <source>
        <dbReference type="ARBA" id="ARBA00022679"/>
    </source>
</evidence>
<dbReference type="InterPro" id="IPR000860">
    <property type="entry name" value="HemC"/>
</dbReference>
<evidence type="ECO:0000256" key="7">
    <source>
        <dbReference type="ARBA" id="ARBA00048169"/>
    </source>
</evidence>
<keyword evidence="5 8" id="KW-0808">Transferase</keyword>
<keyword evidence="12" id="KW-1185">Reference proteome</keyword>
<dbReference type="Pfam" id="PF03900">
    <property type="entry name" value="Porphobil_deamC"/>
    <property type="match status" value="1"/>
</dbReference>
<dbReference type="AlphaFoldDB" id="A0A3A8JCJ4"/>
<reference evidence="12" key="1">
    <citation type="submission" date="2018-09" db="EMBL/GenBank/DDBJ databases">
        <authorList>
            <person name="Livingstone P.G."/>
            <person name="Whitworth D.E."/>
        </authorList>
    </citation>
    <scope>NUCLEOTIDE SEQUENCE [LARGE SCALE GENOMIC DNA]</scope>
    <source>
        <strain evidence="12">CA054A</strain>
    </source>
</reference>
<dbReference type="UniPathway" id="UPA00251">
    <property type="reaction ID" value="UER00319"/>
</dbReference>
<evidence type="ECO:0000313" key="12">
    <source>
        <dbReference type="Proteomes" id="UP000268094"/>
    </source>
</evidence>
<dbReference type="PIRSF" id="PIRSF001438">
    <property type="entry name" value="4pyrrol_synth_OHMeBilane_synth"/>
    <property type="match status" value="1"/>
</dbReference>
<dbReference type="PANTHER" id="PTHR11557:SF0">
    <property type="entry name" value="PORPHOBILINOGEN DEAMINASE"/>
    <property type="match status" value="1"/>
</dbReference>
<organism evidence="11 12">
    <name type="scientific">Corallococcus terminator</name>
    <dbReference type="NCBI Taxonomy" id="2316733"/>
    <lineage>
        <taxon>Bacteria</taxon>
        <taxon>Pseudomonadati</taxon>
        <taxon>Myxococcota</taxon>
        <taxon>Myxococcia</taxon>
        <taxon>Myxococcales</taxon>
        <taxon>Cystobacterineae</taxon>
        <taxon>Myxococcaceae</taxon>
        <taxon>Corallococcus</taxon>
    </lineage>
</organism>
<dbReference type="SUPFAM" id="SSF53850">
    <property type="entry name" value="Periplasmic binding protein-like II"/>
    <property type="match status" value="1"/>
</dbReference>
<evidence type="ECO:0000256" key="8">
    <source>
        <dbReference type="HAMAP-Rule" id="MF_00260"/>
    </source>
</evidence>
<evidence type="ECO:0000256" key="2">
    <source>
        <dbReference type="ARBA" id="ARBA00004735"/>
    </source>
</evidence>
<comment type="caution">
    <text evidence="11">The sequence shown here is derived from an EMBL/GenBank/DDBJ whole genome shotgun (WGS) entry which is preliminary data.</text>
</comment>
<comment type="catalytic activity">
    <reaction evidence="7 8">
        <text>4 porphobilinogen + H2O = hydroxymethylbilane + 4 NH4(+)</text>
        <dbReference type="Rhea" id="RHEA:13185"/>
        <dbReference type="ChEBI" id="CHEBI:15377"/>
        <dbReference type="ChEBI" id="CHEBI:28938"/>
        <dbReference type="ChEBI" id="CHEBI:57845"/>
        <dbReference type="ChEBI" id="CHEBI:58126"/>
        <dbReference type="EC" id="2.5.1.61"/>
    </reaction>
</comment>
<evidence type="ECO:0000259" key="9">
    <source>
        <dbReference type="Pfam" id="PF01379"/>
    </source>
</evidence>
<dbReference type="InterPro" id="IPR022418">
    <property type="entry name" value="Porphobilinogen_deaminase_C"/>
</dbReference>
<dbReference type="FunFam" id="3.40.190.10:FF:000004">
    <property type="entry name" value="Porphobilinogen deaminase"/>
    <property type="match status" value="1"/>
</dbReference>
<dbReference type="Gene3D" id="3.30.160.40">
    <property type="entry name" value="Porphobilinogen deaminase, C-terminal domain"/>
    <property type="match status" value="1"/>
</dbReference>
<dbReference type="GO" id="GO:0005737">
    <property type="term" value="C:cytoplasm"/>
    <property type="evidence" value="ECO:0007669"/>
    <property type="project" value="UniProtKB-UniRule"/>
</dbReference>
<dbReference type="FunFam" id="3.30.160.40:FF:000001">
    <property type="entry name" value="Porphobilinogen deaminase"/>
    <property type="match status" value="1"/>
</dbReference>
<comment type="cofactor">
    <cofactor evidence="8">
        <name>dipyrromethane</name>
        <dbReference type="ChEBI" id="CHEBI:60342"/>
    </cofactor>
    <text evidence="8">Binds 1 dipyrromethane group covalently.</text>
</comment>
<dbReference type="PANTHER" id="PTHR11557">
    <property type="entry name" value="PORPHOBILINOGEN DEAMINASE"/>
    <property type="match status" value="1"/>
</dbReference>
<dbReference type="Gene3D" id="3.40.190.10">
    <property type="entry name" value="Periplasmic binding protein-like II"/>
    <property type="match status" value="2"/>
</dbReference>
<comment type="subunit">
    <text evidence="4 8">Monomer.</text>
</comment>
<dbReference type="SUPFAM" id="SSF54782">
    <property type="entry name" value="Porphobilinogen deaminase (hydroxymethylbilane synthase), C-terminal domain"/>
    <property type="match status" value="1"/>
</dbReference>
<evidence type="ECO:0000313" key="11">
    <source>
        <dbReference type="EMBL" id="RKG93399.1"/>
    </source>
</evidence>
<dbReference type="PRINTS" id="PR00151">
    <property type="entry name" value="PORPHBDMNASE"/>
</dbReference>
<dbReference type="CDD" id="cd13646">
    <property type="entry name" value="PBP2_EcHMBS_like"/>
    <property type="match status" value="1"/>
</dbReference>
<sequence length="313" mass="32937">MKAVRIATRQSPLALWQARHVASLLTAGNPGLEVSLVEMTTEGDRFLSAPLSAVGGKGLFVKEIEQALLDGRADVAVHSLKDMTSVFPDGLILAAVPVREDPRDAFCSPDGHTLELLPPGAKVGTSSLRRSCILRSRRPDLEIVSLRGNVQTRLQKTRDLGLAGAMLAAAGLKRLGLEHHITQVVSVADSLPAVGQGVLAIQCREADADVRALLAPLEDLTTRGAVRAERAFLAKLEGGCTVPLAGHATVAGGQVHLRGLVGRPDGTRVVRGEVKGPVPEAERLGEALADELLSQGAGDILRDFGRRDGASRA</sequence>
<dbReference type="FunFam" id="3.40.190.10:FF:000005">
    <property type="entry name" value="Porphobilinogen deaminase"/>
    <property type="match status" value="1"/>
</dbReference>
<dbReference type="EC" id="2.5.1.61" evidence="8"/>
<accession>A0A3A8JCJ4</accession>